<evidence type="ECO:0000256" key="7">
    <source>
        <dbReference type="SAM" id="Coils"/>
    </source>
</evidence>
<feature type="domain" description="Fe2OG dioxygenase" evidence="8">
    <location>
        <begin position="187"/>
        <end position="290"/>
    </location>
</feature>
<dbReference type="Gene3D" id="2.60.120.620">
    <property type="entry name" value="q2cbj1_9rhob like domain"/>
    <property type="match status" value="1"/>
</dbReference>
<dbReference type="PANTHER" id="PTHR12907:SF26">
    <property type="entry name" value="HIF PROLYL HYDROXYLASE, ISOFORM C"/>
    <property type="match status" value="1"/>
</dbReference>
<dbReference type="InterPro" id="IPR051559">
    <property type="entry name" value="HIF_prolyl_hydroxylases"/>
</dbReference>
<organism evidence="9 10">
    <name type="scientific">Lagenidium giganteum</name>
    <dbReference type="NCBI Taxonomy" id="4803"/>
    <lineage>
        <taxon>Eukaryota</taxon>
        <taxon>Sar</taxon>
        <taxon>Stramenopiles</taxon>
        <taxon>Oomycota</taxon>
        <taxon>Peronosporomycetes</taxon>
        <taxon>Pythiales</taxon>
        <taxon>Pythiaceae</taxon>
    </lineage>
</organism>
<keyword evidence="3" id="KW-0847">Vitamin C</keyword>
<name>A0AAV2Z228_9STRA</name>
<evidence type="ECO:0000259" key="8">
    <source>
        <dbReference type="PROSITE" id="PS51471"/>
    </source>
</evidence>
<keyword evidence="2" id="KW-0479">Metal-binding</keyword>
<keyword evidence="6" id="KW-0408">Iron</keyword>
<dbReference type="EMBL" id="DAKRPA010000063">
    <property type="protein sequence ID" value="DBA00456.1"/>
    <property type="molecule type" value="Genomic_DNA"/>
</dbReference>
<protein>
    <recommendedName>
        <fullName evidence="8">Fe2OG dioxygenase domain-containing protein</fullName>
    </recommendedName>
</protein>
<sequence>MQVSQLQSQVQVLALAKDQAQQEYKQAQRALDRVAKDADRALLGLTTTATGAAVAPAPVNGQTTRRTGDDLLPELPHDAILALAGTQLATQHYAVVDGFVGKELSLRALSDIVHLYPTDDQPVFRMGELAGGHTGRNVRYQMEHVRGDYVLWVDEHDEYCPVSIKQMLRQIDRVVLERLQRWNDELSASALLRNKTMITCYPGNGARYTKHCDNPNQNGRKLTAIVYLNPEWEPTHGGELRLHTDNTTNVPLCVAPLLDRLLLFFSDRRVPHEVLPCFTNRYALTVWYLDYDEFMNAQVFGDMTHDAVEEEERIQQEIKSFAARAASKA</sequence>
<proteinExistence type="predicted"/>
<evidence type="ECO:0000256" key="2">
    <source>
        <dbReference type="ARBA" id="ARBA00022723"/>
    </source>
</evidence>
<dbReference type="GO" id="GO:0008198">
    <property type="term" value="F:ferrous iron binding"/>
    <property type="evidence" value="ECO:0007669"/>
    <property type="project" value="TreeGrafter"/>
</dbReference>
<evidence type="ECO:0000313" key="10">
    <source>
        <dbReference type="Proteomes" id="UP001146120"/>
    </source>
</evidence>
<evidence type="ECO:0000256" key="3">
    <source>
        <dbReference type="ARBA" id="ARBA00022896"/>
    </source>
</evidence>
<comment type="caution">
    <text evidence="9">The sequence shown here is derived from an EMBL/GenBank/DDBJ whole genome shotgun (WGS) entry which is preliminary data.</text>
</comment>
<dbReference type="PROSITE" id="PS51471">
    <property type="entry name" value="FE2OG_OXY"/>
    <property type="match status" value="1"/>
</dbReference>
<keyword evidence="4" id="KW-0223">Dioxygenase</keyword>
<dbReference type="PANTHER" id="PTHR12907">
    <property type="entry name" value="EGL NINE HOMOLOG-RELATED"/>
    <property type="match status" value="1"/>
</dbReference>
<dbReference type="InterPro" id="IPR044862">
    <property type="entry name" value="Pro_4_hyd_alph_FE2OG_OXY"/>
</dbReference>
<dbReference type="InterPro" id="IPR005123">
    <property type="entry name" value="Oxoglu/Fe-dep_dioxygenase_dom"/>
</dbReference>
<evidence type="ECO:0000313" key="9">
    <source>
        <dbReference type="EMBL" id="DBA00456.1"/>
    </source>
</evidence>
<evidence type="ECO:0000256" key="6">
    <source>
        <dbReference type="ARBA" id="ARBA00023004"/>
    </source>
</evidence>
<keyword evidence="10" id="KW-1185">Reference proteome</keyword>
<reference evidence="9" key="1">
    <citation type="submission" date="2022-11" db="EMBL/GenBank/DDBJ databases">
        <authorList>
            <person name="Morgan W.R."/>
            <person name="Tartar A."/>
        </authorList>
    </citation>
    <scope>NUCLEOTIDE SEQUENCE</scope>
    <source>
        <strain evidence="9">ARSEF 373</strain>
    </source>
</reference>
<evidence type="ECO:0000256" key="5">
    <source>
        <dbReference type="ARBA" id="ARBA00023002"/>
    </source>
</evidence>
<reference evidence="9" key="2">
    <citation type="journal article" date="2023" name="Microbiol Resour">
        <title>Decontamination and Annotation of the Draft Genome Sequence of the Oomycete Lagenidium giganteum ARSEF 373.</title>
        <authorList>
            <person name="Morgan W.R."/>
            <person name="Tartar A."/>
        </authorList>
    </citation>
    <scope>NUCLEOTIDE SEQUENCE</scope>
    <source>
        <strain evidence="9">ARSEF 373</strain>
    </source>
</reference>
<evidence type="ECO:0000256" key="1">
    <source>
        <dbReference type="ARBA" id="ARBA00001961"/>
    </source>
</evidence>
<dbReference type="GO" id="GO:0031543">
    <property type="term" value="F:peptidyl-proline dioxygenase activity"/>
    <property type="evidence" value="ECO:0007669"/>
    <property type="project" value="TreeGrafter"/>
</dbReference>
<keyword evidence="7" id="KW-0175">Coiled coil</keyword>
<dbReference type="Proteomes" id="UP001146120">
    <property type="component" value="Unassembled WGS sequence"/>
</dbReference>
<comment type="cofactor">
    <cofactor evidence="1">
        <name>L-ascorbate</name>
        <dbReference type="ChEBI" id="CHEBI:38290"/>
    </cofactor>
</comment>
<dbReference type="AlphaFoldDB" id="A0AAV2Z228"/>
<dbReference type="GO" id="GO:0031418">
    <property type="term" value="F:L-ascorbic acid binding"/>
    <property type="evidence" value="ECO:0007669"/>
    <property type="project" value="UniProtKB-KW"/>
</dbReference>
<dbReference type="SMART" id="SM00702">
    <property type="entry name" value="P4Hc"/>
    <property type="match status" value="1"/>
</dbReference>
<gene>
    <name evidence="9" type="ORF">N0F65_002699</name>
</gene>
<dbReference type="InterPro" id="IPR006620">
    <property type="entry name" value="Pro_4_hyd_alph"/>
</dbReference>
<keyword evidence="5" id="KW-0560">Oxidoreductase</keyword>
<accession>A0AAV2Z228</accession>
<dbReference type="Pfam" id="PF13640">
    <property type="entry name" value="2OG-FeII_Oxy_3"/>
    <property type="match status" value="1"/>
</dbReference>
<dbReference type="GO" id="GO:0071456">
    <property type="term" value="P:cellular response to hypoxia"/>
    <property type="evidence" value="ECO:0007669"/>
    <property type="project" value="TreeGrafter"/>
</dbReference>
<evidence type="ECO:0000256" key="4">
    <source>
        <dbReference type="ARBA" id="ARBA00022964"/>
    </source>
</evidence>
<feature type="coiled-coil region" evidence="7">
    <location>
        <begin position="3"/>
        <end position="37"/>
    </location>
</feature>